<dbReference type="Proteomes" id="UP001159363">
    <property type="component" value="Chromosome 1"/>
</dbReference>
<accession>A0ABQ9IP45</accession>
<reference evidence="2 3" key="1">
    <citation type="submission" date="2023-02" db="EMBL/GenBank/DDBJ databases">
        <title>LHISI_Scaffold_Assembly.</title>
        <authorList>
            <person name="Stuart O.P."/>
            <person name="Cleave R."/>
            <person name="Magrath M.J.L."/>
            <person name="Mikheyev A.S."/>
        </authorList>
    </citation>
    <scope>NUCLEOTIDE SEQUENCE [LARGE SCALE GENOMIC DNA]</scope>
    <source>
        <strain evidence="2">Daus_M_001</strain>
        <tissue evidence="2">Leg muscle</tissue>
    </source>
</reference>
<sequence length="126" mass="13963">MFIKLHGPSLKDWNPEPYTSTWLRSHVQQMIHTRTRLWHYDTGGNQELVKKKLRPNSEEPVSGNGEGNINSDARLQATDKSAAVISTAASVSDPEGKTPLTLEQRAADELLSGLIFDLHIVADIDS</sequence>
<feature type="region of interest" description="Disordered" evidence="1">
    <location>
        <begin position="49"/>
        <end position="71"/>
    </location>
</feature>
<evidence type="ECO:0000313" key="3">
    <source>
        <dbReference type="Proteomes" id="UP001159363"/>
    </source>
</evidence>
<keyword evidence="3" id="KW-1185">Reference proteome</keyword>
<dbReference type="EMBL" id="JARBHB010000001">
    <property type="protein sequence ID" value="KAJ8898421.1"/>
    <property type="molecule type" value="Genomic_DNA"/>
</dbReference>
<gene>
    <name evidence="2" type="ORF">PR048_003781</name>
</gene>
<proteinExistence type="predicted"/>
<organism evidence="2 3">
    <name type="scientific">Dryococelus australis</name>
    <dbReference type="NCBI Taxonomy" id="614101"/>
    <lineage>
        <taxon>Eukaryota</taxon>
        <taxon>Metazoa</taxon>
        <taxon>Ecdysozoa</taxon>
        <taxon>Arthropoda</taxon>
        <taxon>Hexapoda</taxon>
        <taxon>Insecta</taxon>
        <taxon>Pterygota</taxon>
        <taxon>Neoptera</taxon>
        <taxon>Polyneoptera</taxon>
        <taxon>Phasmatodea</taxon>
        <taxon>Verophasmatodea</taxon>
        <taxon>Anareolatae</taxon>
        <taxon>Phasmatidae</taxon>
        <taxon>Eurycanthinae</taxon>
        <taxon>Dryococelus</taxon>
    </lineage>
</organism>
<evidence type="ECO:0000256" key="1">
    <source>
        <dbReference type="SAM" id="MobiDB-lite"/>
    </source>
</evidence>
<name>A0ABQ9IP45_9NEOP</name>
<comment type="caution">
    <text evidence="2">The sequence shown here is derived from an EMBL/GenBank/DDBJ whole genome shotgun (WGS) entry which is preliminary data.</text>
</comment>
<protein>
    <submittedName>
        <fullName evidence="2">Uncharacterized protein</fullName>
    </submittedName>
</protein>
<evidence type="ECO:0000313" key="2">
    <source>
        <dbReference type="EMBL" id="KAJ8898421.1"/>
    </source>
</evidence>